<proteinExistence type="predicted"/>
<name>A0AAV7IXM4_COTGL</name>
<accession>A0AAV7IXM4</accession>
<comment type="caution">
    <text evidence="1">The sequence shown here is derived from an EMBL/GenBank/DDBJ whole genome shotgun (WGS) entry which is preliminary data.</text>
</comment>
<gene>
    <name evidence="1" type="ORF">KQX54_017154</name>
</gene>
<sequence length="124" mass="13767">MSTLPNYSTCSKSSKDFVENITERDKNYENFKKASKAAKKKKGKLYLGSSILVFPGSTLLVHDASMLESKLVDKLSSRIMAALNDRAAIRENNSVIPSLVFEETDQYSAFKDSAIVMARFSTIS</sequence>
<dbReference type="Proteomes" id="UP000826195">
    <property type="component" value="Unassembled WGS sequence"/>
</dbReference>
<protein>
    <submittedName>
        <fullName evidence="1">Uncharacterized protein</fullName>
    </submittedName>
</protein>
<evidence type="ECO:0000313" key="1">
    <source>
        <dbReference type="EMBL" id="KAH0561497.1"/>
    </source>
</evidence>
<dbReference type="AlphaFoldDB" id="A0AAV7IXM4"/>
<organism evidence="1 2">
    <name type="scientific">Cotesia glomerata</name>
    <name type="common">Lepidopteran parasitic wasp</name>
    <name type="synonym">Apanteles glomeratus</name>
    <dbReference type="NCBI Taxonomy" id="32391"/>
    <lineage>
        <taxon>Eukaryota</taxon>
        <taxon>Metazoa</taxon>
        <taxon>Ecdysozoa</taxon>
        <taxon>Arthropoda</taxon>
        <taxon>Hexapoda</taxon>
        <taxon>Insecta</taxon>
        <taxon>Pterygota</taxon>
        <taxon>Neoptera</taxon>
        <taxon>Endopterygota</taxon>
        <taxon>Hymenoptera</taxon>
        <taxon>Apocrita</taxon>
        <taxon>Ichneumonoidea</taxon>
        <taxon>Braconidae</taxon>
        <taxon>Microgastrinae</taxon>
        <taxon>Cotesia</taxon>
    </lineage>
</organism>
<reference evidence="1 2" key="1">
    <citation type="journal article" date="2021" name="J. Hered.">
        <title>A chromosome-level genome assembly of the parasitoid wasp, Cotesia glomerata (Hymenoptera: Braconidae).</title>
        <authorList>
            <person name="Pinto B.J."/>
            <person name="Weis J.J."/>
            <person name="Gamble T."/>
            <person name="Ode P.J."/>
            <person name="Paul R."/>
            <person name="Zaspel J.M."/>
        </authorList>
    </citation>
    <scope>NUCLEOTIDE SEQUENCE [LARGE SCALE GENOMIC DNA]</scope>
    <source>
        <strain evidence="1">CgM1</strain>
    </source>
</reference>
<evidence type="ECO:0000313" key="2">
    <source>
        <dbReference type="Proteomes" id="UP000826195"/>
    </source>
</evidence>
<keyword evidence="2" id="KW-1185">Reference proteome</keyword>
<dbReference type="EMBL" id="JAHXZJ010000374">
    <property type="protein sequence ID" value="KAH0561497.1"/>
    <property type="molecule type" value="Genomic_DNA"/>
</dbReference>